<dbReference type="SUPFAM" id="SSF46894">
    <property type="entry name" value="C-terminal effector domain of the bipartite response regulators"/>
    <property type="match status" value="1"/>
</dbReference>
<sequence length="846" mass="90958">MRHVQRGKVRSVMVAHLVDELGAPGTIVLAGGHGSGRSHIMRAVASALQASGRPVLRCSAREPQARESIEHEAPGHVVLVDDAEHAAPELILSLIDRIRNGAPVLCAVAADLSTDDEHRAAEWAKLLTPEHDDAPVTRYVHLNPLTLPETLQIAVEVATTPLDSSVLAALHSMSWGRPAWLIEVIRLAAQGAVIATPWPRLAPTQISESGIPTLEFAHALAQSSLTDAEIAAATTLAQLEPRTLFGHEDLVGSAAVASLVAHGVLIQTPTDPTTYGVPELFAAGMRVRTKADIVAIAEQRAARTLLLQESLGVPLSDREAHFCTTITDGGEIHQQLDPARADLFRRVALDALSFGAGTECRDLLVRGAGFGATLDPLDRARAATVMHGALAGLRSLNAVPEHASGTASQRIAAIALTSQITAESPIPQQARTETLPGADTGAAERDAQFVFARWNETGPVGSDTEALQRIATTHPAREVALLAGQLIDLENIKRGRRPSDPASCTERIARVTDIAVSSPPELRDLLSAAIVTEAMLALYLGDTDGSDVALYSLTESLPASTRHRVWLGHLGAAGQAIASGDMARALREWELFEARLPRFLPVRLSALIRDTGSAIRRTATGHVDLGGNREDIVDDFPTQVLAYFSGRLDRIGSRVRRYDHLHESPLDASHALDIAKLARAHVQAANEQHPVALLQCADALTEAGFWAPAAFAPRAAKRIFMRRRATGSVNRCDTKLAELEAAARRVDPWFRVDLLPASEHVRLTPRESATARLVAEGLSNKAIASRLRCSVRTVESHIAHARAKLSAGDRGELAALVRQAQVPGEERERPDLRRQRLDSRLIDSMR</sequence>
<keyword evidence="2" id="KW-0238">DNA-binding</keyword>
<dbReference type="InterPro" id="IPR027417">
    <property type="entry name" value="P-loop_NTPase"/>
</dbReference>
<evidence type="ECO:0000256" key="2">
    <source>
        <dbReference type="ARBA" id="ARBA00023125"/>
    </source>
</evidence>
<evidence type="ECO:0000313" key="5">
    <source>
        <dbReference type="EMBL" id="GAA2188667.1"/>
    </source>
</evidence>
<dbReference type="Gene3D" id="1.10.10.10">
    <property type="entry name" value="Winged helix-like DNA-binding domain superfamily/Winged helix DNA-binding domain"/>
    <property type="match status" value="1"/>
</dbReference>
<protein>
    <recommendedName>
        <fullName evidence="4">HTH luxR-type domain-containing protein</fullName>
    </recommendedName>
</protein>
<dbReference type="Proteomes" id="UP001501084">
    <property type="component" value="Unassembled WGS sequence"/>
</dbReference>
<dbReference type="PRINTS" id="PR00038">
    <property type="entry name" value="HTHLUXR"/>
</dbReference>
<dbReference type="InterPro" id="IPR036388">
    <property type="entry name" value="WH-like_DNA-bd_sf"/>
</dbReference>
<feature type="domain" description="HTH luxR-type" evidence="4">
    <location>
        <begin position="756"/>
        <end position="821"/>
    </location>
</feature>
<evidence type="ECO:0000313" key="6">
    <source>
        <dbReference type="Proteomes" id="UP001501084"/>
    </source>
</evidence>
<dbReference type="SUPFAM" id="SSF52540">
    <property type="entry name" value="P-loop containing nucleoside triphosphate hydrolases"/>
    <property type="match status" value="1"/>
</dbReference>
<evidence type="ECO:0000256" key="3">
    <source>
        <dbReference type="ARBA" id="ARBA00023163"/>
    </source>
</evidence>
<comment type="caution">
    <text evidence="5">The sequence shown here is derived from an EMBL/GenBank/DDBJ whole genome shotgun (WGS) entry which is preliminary data.</text>
</comment>
<keyword evidence="3" id="KW-0804">Transcription</keyword>
<dbReference type="Pfam" id="PF00196">
    <property type="entry name" value="GerE"/>
    <property type="match status" value="1"/>
</dbReference>
<dbReference type="PROSITE" id="PS00622">
    <property type="entry name" value="HTH_LUXR_1"/>
    <property type="match status" value="1"/>
</dbReference>
<dbReference type="SMART" id="SM00421">
    <property type="entry name" value="HTH_LUXR"/>
    <property type="match status" value="1"/>
</dbReference>
<gene>
    <name evidence="5" type="ORF">GCM10009786_18650</name>
</gene>
<dbReference type="PANTHER" id="PTHR44688">
    <property type="entry name" value="DNA-BINDING TRANSCRIPTIONAL ACTIVATOR DEVR_DOSR"/>
    <property type="match status" value="1"/>
</dbReference>
<dbReference type="Gene3D" id="3.40.50.300">
    <property type="entry name" value="P-loop containing nucleotide triphosphate hydrolases"/>
    <property type="match status" value="1"/>
</dbReference>
<evidence type="ECO:0000256" key="1">
    <source>
        <dbReference type="ARBA" id="ARBA00023015"/>
    </source>
</evidence>
<dbReference type="InterPro" id="IPR000792">
    <property type="entry name" value="Tscrpt_reg_LuxR_C"/>
</dbReference>
<dbReference type="PROSITE" id="PS50043">
    <property type="entry name" value="HTH_LUXR_2"/>
    <property type="match status" value="1"/>
</dbReference>
<dbReference type="InterPro" id="IPR016032">
    <property type="entry name" value="Sig_transdc_resp-reg_C-effctor"/>
</dbReference>
<keyword evidence="1" id="KW-0805">Transcription regulation</keyword>
<dbReference type="EMBL" id="BAAAOP010000006">
    <property type="protein sequence ID" value="GAA2188667.1"/>
    <property type="molecule type" value="Genomic_DNA"/>
</dbReference>
<dbReference type="CDD" id="cd06170">
    <property type="entry name" value="LuxR_C_like"/>
    <property type="match status" value="1"/>
</dbReference>
<evidence type="ECO:0000259" key="4">
    <source>
        <dbReference type="PROSITE" id="PS50043"/>
    </source>
</evidence>
<proteinExistence type="predicted"/>
<keyword evidence="6" id="KW-1185">Reference proteome</keyword>
<reference evidence="5 6" key="1">
    <citation type="journal article" date="2019" name="Int. J. Syst. Evol. Microbiol.">
        <title>The Global Catalogue of Microorganisms (GCM) 10K type strain sequencing project: providing services to taxonomists for standard genome sequencing and annotation.</title>
        <authorList>
            <consortium name="The Broad Institute Genomics Platform"/>
            <consortium name="The Broad Institute Genome Sequencing Center for Infectious Disease"/>
            <person name="Wu L."/>
            <person name="Ma J."/>
        </authorList>
    </citation>
    <scope>NUCLEOTIDE SEQUENCE [LARGE SCALE GENOMIC DNA]</scope>
    <source>
        <strain evidence="5 6">JCM 14919</strain>
    </source>
</reference>
<dbReference type="PANTHER" id="PTHR44688:SF16">
    <property type="entry name" value="DNA-BINDING TRANSCRIPTIONAL ACTIVATOR DEVR_DOSR"/>
    <property type="match status" value="1"/>
</dbReference>
<name>A0ABN3B6P7_9MICO</name>
<accession>A0ABN3B6P7</accession>
<organism evidence="5 6">
    <name type="scientific">Leucobacter alluvii</name>
    <dbReference type="NCBI Taxonomy" id="340321"/>
    <lineage>
        <taxon>Bacteria</taxon>
        <taxon>Bacillati</taxon>
        <taxon>Actinomycetota</taxon>
        <taxon>Actinomycetes</taxon>
        <taxon>Micrococcales</taxon>
        <taxon>Microbacteriaceae</taxon>
        <taxon>Leucobacter</taxon>
    </lineage>
</organism>